<protein>
    <submittedName>
        <fullName evidence="2">Uncharacterized protein</fullName>
    </submittedName>
</protein>
<keyword evidence="1" id="KW-0812">Transmembrane</keyword>
<keyword evidence="3" id="KW-1185">Reference proteome</keyword>
<dbReference type="RefSeq" id="WP_368803459.1">
    <property type="nucleotide sequence ID" value="NZ_JAZHFV010000004.1"/>
</dbReference>
<reference evidence="2 3" key="1">
    <citation type="submission" date="2024-01" db="EMBL/GenBank/DDBJ databases">
        <title>New evidence supports the origin of RcGTA from prophage.</title>
        <authorList>
            <person name="Xu Y."/>
            <person name="Liu B."/>
            <person name="Chen F."/>
        </authorList>
    </citation>
    <scope>NUCLEOTIDE SEQUENCE [LARGE SCALE GENOMIC DNA]</scope>
    <source>
        <strain evidence="2 3">CBW1107-2</strain>
    </source>
</reference>
<dbReference type="EMBL" id="JAZHFV010000004">
    <property type="protein sequence ID" value="MEX4008460.1"/>
    <property type="molecule type" value="Genomic_DNA"/>
</dbReference>
<name>A0ABV3WUY8_9HYPH</name>
<sequence>MDQRPHKTEQAPKEAKPKATAISIITTAVILGVGLSLARGDAEGIPAYDVPWLIALALLAGGLYFGAVHLLLKGWDRVWASLKARVTGRA</sequence>
<dbReference type="Proteomes" id="UP001559025">
    <property type="component" value="Unassembled WGS sequence"/>
</dbReference>
<comment type="caution">
    <text evidence="2">The sequence shown here is derived from an EMBL/GenBank/DDBJ whole genome shotgun (WGS) entry which is preliminary data.</text>
</comment>
<organism evidence="2 3">
    <name type="scientific">Neoaquamicrobium sediminum</name>
    <dbReference type="NCBI Taxonomy" id="1849104"/>
    <lineage>
        <taxon>Bacteria</taxon>
        <taxon>Pseudomonadati</taxon>
        <taxon>Pseudomonadota</taxon>
        <taxon>Alphaproteobacteria</taxon>
        <taxon>Hyphomicrobiales</taxon>
        <taxon>Phyllobacteriaceae</taxon>
        <taxon>Neoaquamicrobium</taxon>
    </lineage>
</organism>
<feature type="transmembrane region" description="Helical" evidence="1">
    <location>
        <begin position="21"/>
        <end position="38"/>
    </location>
</feature>
<evidence type="ECO:0000256" key="1">
    <source>
        <dbReference type="SAM" id="Phobius"/>
    </source>
</evidence>
<accession>A0ABV3WUY8</accession>
<proteinExistence type="predicted"/>
<evidence type="ECO:0000313" key="2">
    <source>
        <dbReference type="EMBL" id="MEX4008460.1"/>
    </source>
</evidence>
<gene>
    <name evidence="2" type="ORF">V1479_14190</name>
</gene>
<evidence type="ECO:0000313" key="3">
    <source>
        <dbReference type="Proteomes" id="UP001559025"/>
    </source>
</evidence>
<feature type="transmembrane region" description="Helical" evidence="1">
    <location>
        <begin position="50"/>
        <end position="72"/>
    </location>
</feature>
<keyword evidence="1" id="KW-0472">Membrane</keyword>
<keyword evidence="1" id="KW-1133">Transmembrane helix</keyword>